<evidence type="ECO:0000256" key="1">
    <source>
        <dbReference type="ARBA" id="ARBA00004651"/>
    </source>
</evidence>
<reference evidence="8 9" key="1">
    <citation type="submission" date="2017-05" db="EMBL/GenBank/DDBJ databases">
        <title>Genome sequence of Acetobacter pasteurianus subsp. pasteurianus strain SRCM101342.</title>
        <authorList>
            <person name="Cho S.H."/>
        </authorList>
    </citation>
    <scope>NUCLEOTIDE SEQUENCE [LARGE SCALE GENOMIC DNA]</scope>
    <source>
        <strain evidence="8 9">SRCM101342</strain>
    </source>
</reference>
<feature type="transmembrane region" description="Helical" evidence="6">
    <location>
        <begin position="6"/>
        <end position="27"/>
    </location>
</feature>
<dbReference type="Pfam" id="PF00884">
    <property type="entry name" value="Sulfatase"/>
    <property type="match status" value="1"/>
</dbReference>
<evidence type="ECO:0000256" key="2">
    <source>
        <dbReference type="ARBA" id="ARBA00022475"/>
    </source>
</evidence>
<dbReference type="InterPro" id="IPR000917">
    <property type="entry name" value="Sulfatase_N"/>
</dbReference>
<comment type="subcellular location">
    <subcellularLocation>
        <location evidence="1">Cell membrane</location>
        <topology evidence="1">Multi-pass membrane protein</topology>
    </subcellularLocation>
</comment>
<feature type="transmembrane region" description="Helical" evidence="6">
    <location>
        <begin position="105"/>
        <end position="131"/>
    </location>
</feature>
<evidence type="ECO:0000256" key="3">
    <source>
        <dbReference type="ARBA" id="ARBA00022692"/>
    </source>
</evidence>
<evidence type="ECO:0000313" key="8">
    <source>
        <dbReference type="EMBL" id="ARW47194.1"/>
    </source>
</evidence>
<dbReference type="InterPro" id="IPR050448">
    <property type="entry name" value="OpgB/LTA_synthase_biosynth"/>
</dbReference>
<dbReference type="PANTHER" id="PTHR47371:SF3">
    <property type="entry name" value="PHOSPHOGLYCEROL TRANSFERASE I"/>
    <property type="match status" value="1"/>
</dbReference>
<keyword evidence="5 6" id="KW-0472">Membrane</keyword>
<keyword evidence="3 6" id="KW-0812">Transmembrane</keyword>
<evidence type="ECO:0000256" key="4">
    <source>
        <dbReference type="ARBA" id="ARBA00022989"/>
    </source>
</evidence>
<gene>
    <name evidence="8" type="ORF">S1001342_00839</name>
</gene>
<name>A0A1Y0Y421_ACEPA</name>
<dbReference type="OrthoDB" id="5363296at2"/>
<dbReference type="EMBL" id="CP021509">
    <property type="protein sequence ID" value="ARW47194.1"/>
    <property type="molecule type" value="Genomic_DNA"/>
</dbReference>
<evidence type="ECO:0000256" key="6">
    <source>
        <dbReference type="SAM" id="Phobius"/>
    </source>
</evidence>
<evidence type="ECO:0000256" key="5">
    <source>
        <dbReference type="ARBA" id="ARBA00023136"/>
    </source>
</evidence>
<keyword evidence="4 6" id="KW-1133">Transmembrane helix</keyword>
<dbReference type="SUPFAM" id="SSF53649">
    <property type="entry name" value="Alkaline phosphatase-like"/>
    <property type="match status" value="1"/>
</dbReference>
<evidence type="ECO:0000259" key="7">
    <source>
        <dbReference type="Pfam" id="PF00884"/>
    </source>
</evidence>
<dbReference type="GO" id="GO:0005886">
    <property type="term" value="C:plasma membrane"/>
    <property type="evidence" value="ECO:0007669"/>
    <property type="project" value="UniProtKB-SubCell"/>
</dbReference>
<dbReference type="InterPro" id="IPR017850">
    <property type="entry name" value="Alkaline_phosphatase_core_sf"/>
</dbReference>
<dbReference type="Proteomes" id="UP000196205">
    <property type="component" value="Chromosome"/>
</dbReference>
<evidence type="ECO:0000313" key="9">
    <source>
        <dbReference type="Proteomes" id="UP000196205"/>
    </source>
</evidence>
<feature type="domain" description="Sulfatase N-terminal" evidence="7">
    <location>
        <begin position="209"/>
        <end position="437"/>
    </location>
</feature>
<feature type="transmembrane region" description="Helical" evidence="6">
    <location>
        <begin position="64"/>
        <end position="84"/>
    </location>
</feature>
<sequence>MVIFEFLVGGLIAFIVTLPALFLPVAGKKQNYQLFPLFCFHLINISALYALLIFMFGSVSLGCAVSVILFYIFSVISCIKYDILQEPIYFSDIISLGTLVKNPKFFIFSIPFIGWLVLIVIALCIPTSLWYCFSINVDLRIYALVLICFSYLGYKTFFIRYRITEPDWQRDVGRFGVLGMLIAYWKCWKEQAPPVPLSVKDGKAKADIVLVVQCESFASPSIFCDPKARNIALPFFKRAEHQAVARGSLLVSGFGAYTMRTEYGVLFGRTEAELGFCCYDPFLTAQRDQTYALPYQLKAAGYHTVFMHPHSLEFYGRGQLMPEIGFDVVDDCAALQSAPRAETYISDTTLADEIIERLETARSPLFLYAVTMENHAPWPGTPSEALGHYLRHLQNSDAMLGQLMKWLEGQDKSALLVFFGDHRPSIRGIAYQNKKRSTPYVAVSFPIKSKEPIVSDLTPAELHHLIRDFSVEFV</sequence>
<accession>A0A1Y0Y421</accession>
<feature type="transmembrane region" description="Helical" evidence="6">
    <location>
        <begin position="137"/>
        <end position="154"/>
    </location>
</feature>
<proteinExistence type="predicted"/>
<dbReference type="Gene3D" id="3.40.720.10">
    <property type="entry name" value="Alkaline Phosphatase, subunit A"/>
    <property type="match status" value="1"/>
</dbReference>
<feature type="transmembrane region" description="Helical" evidence="6">
    <location>
        <begin position="34"/>
        <end position="58"/>
    </location>
</feature>
<organism evidence="8 9">
    <name type="scientific">Acetobacter pasteurianus subsp. pasteurianus</name>
    <dbReference type="NCBI Taxonomy" id="481145"/>
    <lineage>
        <taxon>Bacteria</taxon>
        <taxon>Pseudomonadati</taxon>
        <taxon>Pseudomonadota</taxon>
        <taxon>Alphaproteobacteria</taxon>
        <taxon>Acetobacterales</taxon>
        <taxon>Acetobacteraceae</taxon>
        <taxon>Acetobacter</taxon>
    </lineage>
</organism>
<dbReference type="CDD" id="cd16015">
    <property type="entry name" value="LTA_synthase"/>
    <property type="match status" value="1"/>
</dbReference>
<dbReference type="AlphaFoldDB" id="A0A1Y0Y421"/>
<dbReference type="RefSeq" id="WP_087651551.1">
    <property type="nucleotide sequence ID" value="NZ_CP021509.1"/>
</dbReference>
<dbReference type="PANTHER" id="PTHR47371">
    <property type="entry name" value="LIPOTEICHOIC ACID SYNTHASE"/>
    <property type="match status" value="1"/>
</dbReference>
<keyword evidence="2" id="KW-1003">Cell membrane</keyword>
<protein>
    <submittedName>
        <fullName evidence="8">Capsular polysaccharide biosynthesis protein RkpI</fullName>
    </submittedName>
</protein>